<dbReference type="EMBL" id="CP113520">
    <property type="protein sequence ID" value="WAJ29541.1"/>
    <property type="molecule type" value="Genomic_DNA"/>
</dbReference>
<gene>
    <name evidence="1" type="ORF">OXU80_04715</name>
</gene>
<proteinExistence type="predicted"/>
<evidence type="ECO:0000313" key="2">
    <source>
        <dbReference type="Proteomes" id="UP001163223"/>
    </source>
</evidence>
<dbReference type="Proteomes" id="UP001163223">
    <property type="component" value="Chromosome"/>
</dbReference>
<sequence length="123" mass="11933">MGGSGGGGLGSRSGGLPRPGGTGGGSGADDCALRFDVDLESVDPAVLAVVPVGTDCAVTLHRQGGYDVAVVVAPAGGIVGSLSGFRGLATLLRCIRDGNVYVAAVTARTANTCHVLVTRAAAP</sequence>
<organism evidence="1 2">
    <name type="scientific">Antarcticirhabdus aurantiaca</name>
    <dbReference type="NCBI Taxonomy" id="2606717"/>
    <lineage>
        <taxon>Bacteria</taxon>
        <taxon>Pseudomonadati</taxon>
        <taxon>Pseudomonadota</taxon>
        <taxon>Alphaproteobacteria</taxon>
        <taxon>Hyphomicrobiales</taxon>
        <taxon>Aurantimonadaceae</taxon>
        <taxon>Antarcticirhabdus</taxon>
    </lineage>
</organism>
<name>A0ACD4NRI2_9HYPH</name>
<protein>
    <submittedName>
        <fullName evidence="1">Uncharacterized protein</fullName>
    </submittedName>
</protein>
<evidence type="ECO:0000313" key="1">
    <source>
        <dbReference type="EMBL" id="WAJ29541.1"/>
    </source>
</evidence>
<accession>A0ACD4NRI2</accession>
<reference evidence="1" key="1">
    <citation type="submission" date="2022-11" db="EMBL/GenBank/DDBJ databases">
        <title>beta-Carotene-producing bacterium, Jeongeuplla avenae sp. nov., alleviates the salt stress of Arabidopsis seedlings.</title>
        <authorList>
            <person name="Jiang L."/>
            <person name="Lee J."/>
        </authorList>
    </citation>
    <scope>NUCLEOTIDE SEQUENCE</scope>
    <source>
        <strain evidence="1">DY_R2A_6</strain>
    </source>
</reference>
<keyword evidence="2" id="KW-1185">Reference proteome</keyword>